<evidence type="ECO:0000313" key="1">
    <source>
        <dbReference type="EMBL" id="SFP92554.1"/>
    </source>
</evidence>
<keyword evidence="2" id="KW-1185">Reference proteome</keyword>
<accession>A0A1I5UBB4</accession>
<dbReference type="RefSeq" id="WP_090656794.1">
    <property type="nucleotide sequence ID" value="NZ_FOXQ01000003.1"/>
</dbReference>
<sequence length="175" mass="20115">MKQLHYLVICILILSCSKNHSANKLKENAKKQSEDIDIINDLLSKHPNAVLWDSLNGDFSIDYYPALNSSFQIISDVSIDDIYIKDSSYYVLAQSGIEPIFYFTLKVNDNLKNLFDSRRGDLKLKKIFIVTHLFGIKKGFDIEYLGYDPDSNHDFTSEETFFRATGDLIDIKTIE</sequence>
<organism evidence="1 2">
    <name type="scientific">Parafilimonas terrae</name>
    <dbReference type="NCBI Taxonomy" id="1465490"/>
    <lineage>
        <taxon>Bacteria</taxon>
        <taxon>Pseudomonadati</taxon>
        <taxon>Bacteroidota</taxon>
        <taxon>Chitinophagia</taxon>
        <taxon>Chitinophagales</taxon>
        <taxon>Chitinophagaceae</taxon>
        <taxon>Parafilimonas</taxon>
    </lineage>
</organism>
<dbReference type="AlphaFoldDB" id="A0A1I5UBB4"/>
<evidence type="ECO:0008006" key="3">
    <source>
        <dbReference type="Google" id="ProtNLM"/>
    </source>
</evidence>
<gene>
    <name evidence="1" type="ORF">SAMN05444277_103183</name>
</gene>
<reference evidence="1 2" key="1">
    <citation type="submission" date="2016-10" db="EMBL/GenBank/DDBJ databases">
        <authorList>
            <person name="de Groot N.N."/>
        </authorList>
    </citation>
    <scope>NUCLEOTIDE SEQUENCE [LARGE SCALE GENOMIC DNA]</scope>
    <source>
        <strain evidence="1 2">DSM 28286</strain>
    </source>
</reference>
<protein>
    <recommendedName>
        <fullName evidence="3">Lipoprotein</fullName>
    </recommendedName>
</protein>
<evidence type="ECO:0000313" key="2">
    <source>
        <dbReference type="Proteomes" id="UP000199031"/>
    </source>
</evidence>
<dbReference type="STRING" id="1465490.SAMN05444277_103183"/>
<dbReference type="EMBL" id="FOXQ01000003">
    <property type="protein sequence ID" value="SFP92554.1"/>
    <property type="molecule type" value="Genomic_DNA"/>
</dbReference>
<dbReference type="PROSITE" id="PS51257">
    <property type="entry name" value="PROKAR_LIPOPROTEIN"/>
    <property type="match status" value="1"/>
</dbReference>
<dbReference type="Proteomes" id="UP000199031">
    <property type="component" value="Unassembled WGS sequence"/>
</dbReference>
<proteinExistence type="predicted"/>
<name>A0A1I5UBB4_9BACT</name>